<keyword evidence="7 9" id="KW-0808">Transferase</keyword>
<evidence type="ECO:0000256" key="2">
    <source>
        <dbReference type="ARBA" id="ARBA00004893"/>
    </source>
</evidence>
<dbReference type="PANTHER" id="PTHR32179:SF3">
    <property type="entry name" value="NICOTINATE-NUCLEOTIDE PYROPHOSPHORYLASE [CARBOXYLATING]"/>
    <property type="match status" value="1"/>
</dbReference>
<comment type="function">
    <text evidence="1">Involved in the catabolism of quinolinic acid (QA).</text>
</comment>
<dbReference type="SUPFAM" id="SSF54675">
    <property type="entry name" value="Nicotinate/Quinolinate PRTase N-terminal domain-like"/>
    <property type="match status" value="1"/>
</dbReference>
<dbReference type="InterPro" id="IPR027277">
    <property type="entry name" value="NadC/ModD"/>
</dbReference>
<dbReference type="NCBIfam" id="TIGR00078">
    <property type="entry name" value="nadC"/>
    <property type="match status" value="1"/>
</dbReference>
<comment type="pathway">
    <text evidence="2">Cofactor biosynthesis; NAD(+) biosynthesis; nicotinate D-ribonucleotide from quinolinate: step 1/1.</text>
</comment>
<evidence type="ECO:0000259" key="11">
    <source>
        <dbReference type="Pfam" id="PF02749"/>
    </source>
</evidence>
<dbReference type="InterPro" id="IPR004393">
    <property type="entry name" value="NadC"/>
</dbReference>
<evidence type="ECO:0000259" key="10">
    <source>
        <dbReference type="Pfam" id="PF01729"/>
    </source>
</evidence>
<reference evidence="13" key="1">
    <citation type="journal article" date="2019" name="Int. J. Syst. Evol. Microbiol.">
        <title>The Global Catalogue of Microorganisms (GCM) 10K type strain sequencing project: providing services to taxonomists for standard genome sequencing and annotation.</title>
        <authorList>
            <consortium name="The Broad Institute Genomics Platform"/>
            <consortium name="The Broad Institute Genome Sequencing Center for Infectious Disease"/>
            <person name="Wu L."/>
            <person name="Ma J."/>
        </authorList>
    </citation>
    <scope>NUCLEOTIDE SEQUENCE [LARGE SCALE GENOMIC DNA]</scope>
    <source>
        <strain evidence="13">CGMCC 1.15439</strain>
    </source>
</reference>
<evidence type="ECO:0000256" key="5">
    <source>
        <dbReference type="ARBA" id="ARBA00022642"/>
    </source>
</evidence>
<dbReference type="InterPro" id="IPR037128">
    <property type="entry name" value="Quinolinate_PRibosylTase_N_sf"/>
</dbReference>
<dbReference type="InterPro" id="IPR022412">
    <property type="entry name" value="Quinolinate_PRibosylTrfase_N"/>
</dbReference>
<keyword evidence="13" id="KW-1185">Reference proteome</keyword>
<dbReference type="Gene3D" id="3.90.1170.20">
    <property type="entry name" value="Quinolinate phosphoribosyl transferase, N-terminal domain"/>
    <property type="match status" value="1"/>
</dbReference>
<comment type="similarity">
    <text evidence="3 9">Belongs to the NadC/ModD family.</text>
</comment>
<name>A0ABQ1FZH1_9GAMM</name>
<dbReference type="PIRSF" id="PIRSF006250">
    <property type="entry name" value="NadC_ModD"/>
    <property type="match status" value="1"/>
</dbReference>
<evidence type="ECO:0000313" key="13">
    <source>
        <dbReference type="Proteomes" id="UP000620046"/>
    </source>
</evidence>
<evidence type="ECO:0000256" key="1">
    <source>
        <dbReference type="ARBA" id="ARBA00003237"/>
    </source>
</evidence>
<feature type="domain" description="Quinolinate phosphoribosyl transferase N-terminal" evidence="11">
    <location>
        <begin position="44"/>
        <end position="127"/>
    </location>
</feature>
<dbReference type="InterPro" id="IPR036068">
    <property type="entry name" value="Nicotinate_pribotase-like_C"/>
</dbReference>
<feature type="domain" description="Quinolinate phosphoribosyl transferase C-terminal" evidence="10">
    <location>
        <begin position="130"/>
        <end position="293"/>
    </location>
</feature>
<dbReference type="InterPro" id="IPR002638">
    <property type="entry name" value="Quinolinate_PRibosylTrfase_C"/>
</dbReference>
<organism evidence="12 13">
    <name type="scientific">Dyella nitratireducens</name>
    <dbReference type="NCBI Taxonomy" id="1849580"/>
    <lineage>
        <taxon>Bacteria</taxon>
        <taxon>Pseudomonadati</taxon>
        <taxon>Pseudomonadota</taxon>
        <taxon>Gammaproteobacteria</taxon>
        <taxon>Lysobacterales</taxon>
        <taxon>Rhodanobacteraceae</taxon>
        <taxon>Dyella</taxon>
    </lineage>
</organism>
<keyword evidence="5" id="KW-0662">Pyridine nucleotide biosynthesis</keyword>
<dbReference type="EMBL" id="BMJA01000002">
    <property type="protein sequence ID" value="GGA33648.1"/>
    <property type="molecule type" value="Genomic_DNA"/>
</dbReference>
<evidence type="ECO:0000256" key="9">
    <source>
        <dbReference type="PIRNR" id="PIRNR006250"/>
    </source>
</evidence>
<evidence type="ECO:0000256" key="8">
    <source>
        <dbReference type="ARBA" id="ARBA00033102"/>
    </source>
</evidence>
<dbReference type="Pfam" id="PF01729">
    <property type="entry name" value="QRPTase_C"/>
    <property type="match status" value="1"/>
</dbReference>
<evidence type="ECO:0000256" key="7">
    <source>
        <dbReference type="ARBA" id="ARBA00022679"/>
    </source>
</evidence>
<dbReference type="PANTHER" id="PTHR32179">
    <property type="entry name" value="NICOTINATE-NUCLEOTIDE PYROPHOSPHORYLASE [CARBOXYLATING]"/>
    <property type="match status" value="1"/>
</dbReference>
<dbReference type="SUPFAM" id="SSF51690">
    <property type="entry name" value="Nicotinate/Quinolinate PRTase C-terminal domain-like"/>
    <property type="match status" value="1"/>
</dbReference>
<dbReference type="InterPro" id="IPR013785">
    <property type="entry name" value="Aldolase_TIM"/>
</dbReference>
<dbReference type="Proteomes" id="UP000620046">
    <property type="component" value="Unassembled WGS sequence"/>
</dbReference>
<accession>A0ABQ1FZH1</accession>
<evidence type="ECO:0000256" key="6">
    <source>
        <dbReference type="ARBA" id="ARBA00022676"/>
    </source>
</evidence>
<dbReference type="Pfam" id="PF02749">
    <property type="entry name" value="QRPTase_N"/>
    <property type="match status" value="1"/>
</dbReference>
<dbReference type="EC" id="2.4.2.19" evidence="4"/>
<protein>
    <recommendedName>
        <fullName evidence="4">nicotinate-nucleotide diphosphorylase (carboxylating)</fullName>
        <ecNumber evidence="4">2.4.2.19</ecNumber>
    </recommendedName>
    <alternativeName>
        <fullName evidence="8">Quinolinate phosphoribosyltransferase [decarboxylating]</fullName>
    </alternativeName>
</protein>
<proteinExistence type="inferred from homology"/>
<dbReference type="Gene3D" id="3.20.20.70">
    <property type="entry name" value="Aldolase class I"/>
    <property type="match status" value="1"/>
</dbReference>
<dbReference type="CDD" id="cd01572">
    <property type="entry name" value="QPRTase"/>
    <property type="match status" value="1"/>
</dbReference>
<evidence type="ECO:0000256" key="3">
    <source>
        <dbReference type="ARBA" id="ARBA00009400"/>
    </source>
</evidence>
<evidence type="ECO:0000256" key="4">
    <source>
        <dbReference type="ARBA" id="ARBA00011944"/>
    </source>
</evidence>
<comment type="caution">
    <text evidence="12">The sequence shown here is derived from an EMBL/GenBank/DDBJ whole genome shotgun (WGS) entry which is preliminary data.</text>
</comment>
<gene>
    <name evidence="12" type="ORF">GCM10010981_23220</name>
</gene>
<keyword evidence="6 9" id="KW-0328">Glycosyltransferase</keyword>
<sequence length="297" mass="32169">MRGILTTRSPSRMSQTFRFAPPDQRLIDADVERAFAEDIGHGDATASLLPADAQAFAALTCREDAVIAGIPWFDTCVRKLDPHARIHWRVSDGDRVTPGTIVCEMHGHARSLVTAERSALNFLQMLSGTATITATYVAAVAGTKTRVLDTRKTVPGLRLAQKYAVRCGGGHNHRIGLYDAILVKENHIIAAGSIAAAVQAARQLHPTLLLEVEVENLDELQQALDAGVDRVMLDNFTLPLMQEAVAQTDGRVPLEISGNVDLETIGDYARTGVDYVSVGALTKNVRAIDLSLRLKID</sequence>
<evidence type="ECO:0000313" key="12">
    <source>
        <dbReference type="EMBL" id="GGA33648.1"/>
    </source>
</evidence>